<gene>
    <name evidence="1" type="ORF">F2Q68_00026302</name>
    <name evidence="2" type="ORF">F2Q70_00026734</name>
</gene>
<reference evidence="2" key="1">
    <citation type="submission" date="2019-12" db="EMBL/GenBank/DDBJ databases">
        <title>Genome sequencing and annotation of Brassica cretica.</title>
        <authorList>
            <person name="Studholme D.J."/>
            <person name="Sarris P.F."/>
        </authorList>
    </citation>
    <scope>NUCLEOTIDE SEQUENCE</scope>
    <source>
        <strain evidence="1">PFS-001/15</strain>
        <strain evidence="2">PFS-102/07</strain>
        <tissue evidence="2">Leaf</tissue>
    </source>
</reference>
<evidence type="ECO:0000313" key="2">
    <source>
        <dbReference type="EMBL" id="KAF2602804.1"/>
    </source>
</evidence>
<evidence type="ECO:0000313" key="1">
    <source>
        <dbReference type="EMBL" id="KAF2565886.1"/>
    </source>
</evidence>
<accession>A0A8S9L638</accession>
<name>A0A8S9L638_BRACR</name>
<organism evidence="2">
    <name type="scientific">Brassica cretica</name>
    <name type="common">Mustard</name>
    <dbReference type="NCBI Taxonomy" id="69181"/>
    <lineage>
        <taxon>Eukaryota</taxon>
        <taxon>Viridiplantae</taxon>
        <taxon>Streptophyta</taxon>
        <taxon>Embryophyta</taxon>
        <taxon>Tracheophyta</taxon>
        <taxon>Spermatophyta</taxon>
        <taxon>Magnoliopsida</taxon>
        <taxon>eudicotyledons</taxon>
        <taxon>Gunneridae</taxon>
        <taxon>Pentapetalae</taxon>
        <taxon>rosids</taxon>
        <taxon>malvids</taxon>
        <taxon>Brassicales</taxon>
        <taxon>Brassicaceae</taxon>
        <taxon>Brassiceae</taxon>
        <taxon>Brassica</taxon>
    </lineage>
</organism>
<dbReference type="Gene3D" id="3.40.50.2000">
    <property type="entry name" value="Glycogen Phosphorylase B"/>
    <property type="match status" value="1"/>
</dbReference>
<comment type="caution">
    <text evidence="2">The sequence shown here is derived from an EMBL/GenBank/DDBJ whole genome shotgun (WGS) entry which is preliminary data.</text>
</comment>
<dbReference type="OrthoDB" id="5835829at2759"/>
<proteinExistence type="predicted"/>
<dbReference type="EMBL" id="QGKY02000094">
    <property type="protein sequence ID" value="KAF2602804.1"/>
    <property type="molecule type" value="Genomic_DNA"/>
</dbReference>
<dbReference type="Proteomes" id="UP000712281">
    <property type="component" value="Unassembled WGS sequence"/>
</dbReference>
<dbReference type="EMBL" id="QGKW02001911">
    <property type="protein sequence ID" value="KAF2565886.1"/>
    <property type="molecule type" value="Genomic_DNA"/>
</dbReference>
<protein>
    <submittedName>
        <fullName evidence="2">Uncharacterized protein</fullName>
    </submittedName>
</protein>
<sequence length="92" mass="10411">MIQLARIFHHRGFSVSILHTFCNFPDPSQHPHLTFRTIYYNNEGYAEPFRESLSAEVSGGYKVCCLVSGVMRMWGRQAENAADAGYVAPKTQ</sequence>
<dbReference type="AlphaFoldDB" id="A0A8S9L638"/>